<name>A0A397SK63_9GLOM</name>
<feature type="transmembrane region" description="Helical" evidence="1">
    <location>
        <begin position="385"/>
        <end position="403"/>
    </location>
</feature>
<dbReference type="AlphaFoldDB" id="A0A397SK63"/>
<feature type="transmembrane region" description="Helical" evidence="1">
    <location>
        <begin position="99"/>
        <end position="119"/>
    </location>
</feature>
<evidence type="ECO:0000313" key="2">
    <source>
        <dbReference type="EMBL" id="RIA85289.1"/>
    </source>
</evidence>
<gene>
    <name evidence="2" type="ORF">C1645_782251</name>
</gene>
<feature type="transmembrane region" description="Helical" evidence="1">
    <location>
        <begin position="20"/>
        <end position="39"/>
    </location>
</feature>
<protein>
    <submittedName>
        <fullName evidence="2">Uncharacterized protein</fullName>
    </submittedName>
</protein>
<evidence type="ECO:0000313" key="3">
    <source>
        <dbReference type="Proteomes" id="UP000265703"/>
    </source>
</evidence>
<keyword evidence="3" id="KW-1185">Reference proteome</keyword>
<keyword evidence="1" id="KW-0812">Transmembrane</keyword>
<dbReference type="OrthoDB" id="2408558at2759"/>
<feature type="transmembrane region" description="Helical" evidence="1">
    <location>
        <begin position="424"/>
        <end position="452"/>
    </location>
</feature>
<accession>A0A397SK63</accession>
<dbReference type="Proteomes" id="UP000265703">
    <property type="component" value="Unassembled WGS sequence"/>
</dbReference>
<comment type="caution">
    <text evidence="2">The sequence shown here is derived from an EMBL/GenBank/DDBJ whole genome shotgun (WGS) entry which is preliminary data.</text>
</comment>
<proteinExistence type="predicted"/>
<keyword evidence="1" id="KW-0472">Membrane</keyword>
<keyword evidence="1" id="KW-1133">Transmembrane helix</keyword>
<organism evidence="2 3">
    <name type="scientific">Glomus cerebriforme</name>
    <dbReference type="NCBI Taxonomy" id="658196"/>
    <lineage>
        <taxon>Eukaryota</taxon>
        <taxon>Fungi</taxon>
        <taxon>Fungi incertae sedis</taxon>
        <taxon>Mucoromycota</taxon>
        <taxon>Glomeromycotina</taxon>
        <taxon>Glomeromycetes</taxon>
        <taxon>Glomerales</taxon>
        <taxon>Glomeraceae</taxon>
        <taxon>Glomus</taxon>
    </lineage>
</organism>
<evidence type="ECO:0000256" key="1">
    <source>
        <dbReference type="SAM" id="Phobius"/>
    </source>
</evidence>
<feature type="transmembrane region" description="Helical" evidence="1">
    <location>
        <begin position="73"/>
        <end position="93"/>
    </location>
</feature>
<dbReference type="EMBL" id="QKYT01000435">
    <property type="protein sequence ID" value="RIA85289.1"/>
    <property type="molecule type" value="Genomic_DNA"/>
</dbReference>
<sequence>MEENIELFQIEQATPKQQQNWYLEVTIFVLSILYLYLAIKEYPKWRKFRENFFTKSKKTKSDFRPEMTEQKNLLLYIPFIPFAAVYLTLRITWDTFKLFVFYSLDLIETGFIMFWHLLIQNIKIIPKFFAAMPSFWKTYIQNPFLKVLHHWIDWMYLYAWPVLKSTMIIMWDISGIVWTEGRKAAIYSWNFLEKYSKIGWDEIIFPLLSWVIIELIFEPGKWIISRGIYLGRISWYCACFLARDLAEDLKDLFCFGWKLSGIIYNTVLQPAGILIVEIYEIIRNYFPIFQKILYTRFILAIRNEAIYVIYEICRDPLFRSCVEYIYSILRSEMLYNFVKKLVNDIHRNLQIIKPKLMNRMRQCGLELVEFTFTSALEIARSTYTYYTILLPILINIPVIYNEFKQICNEFYRNIKERVSKILESLWIVFAPLLRPVILALSFFYTTVILVTILSAFRMAKWVGSISIIALNKALALLQKGLSTLNSMLRSMYNILLPYISLILQTTKDMIYELYITINDLVAENFPTFMNNLTRFVSRQVQIFKEYVMNVYEKYGPVIMELKDRAKATADEAVLSIGQSMLEWVKKEKALKEGASFKEE</sequence>
<reference evidence="2 3" key="1">
    <citation type="submission" date="2018-06" db="EMBL/GenBank/DDBJ databases">
        <title>Comparative genomics reveals the genomic features of Rhizophagus irregularis, R. cerebriforme, R. diaphanum and Gigaspora rosea, and their symbiotic lifestyle signature.</title>
        <authorList>
            <person name="Morin E."/>
            <person name="San Clemente H."/>
            <person name="Chen E.C.H."/>
            <person name="De La Providencia I."/>
            <person name="Hainaut M."/>
            <person name="Kuo A."/>
            <person name="Kohler A."/>
            <person name="Murat C."/>
            <person name="Tang N."/>
            <person name="Roy S."/>
            <person name="Loubradou J."/>
            <person name="Henrissat B."/>
            <person name="Grigoriev I.V."/>
            <person name="Corradi N."/>
            <person name="Roux C."/>
            <person name="Martin F.M."/>
        </authorList>
    </citation>
    <scope>NUCLEOTIDE SEQUENCE [LARGE SCALE GENOMIC DNA]</scope>
    <source>
        <strain evidence="2 3">DAOM 227022</strain>
    </source>
</reference>